<dbReference type="Pfam" id="PF01195">
    <property type="entry name" value="Pept_tRNA_hydro"/>
    <property type="match status" value="1"/>
</dbReference>
<keyword evidence="3 6" id="KW-0378">Hydrolase</keyword>
<protein>
    <recommendedName>
        <fullName evidence="1">peptidyl-tRNA hydrolase</fullName>
        <ecNumber evidence="1">3.1.1.29</ecNumber>
    </recommendedName>
</protein>
<name>A0A644YT16_9ZZZZ</name>
<dbReference type="NCBIfam" id="TIGR00447">
    <property type="entry name" value="pth"/>
    <property type="match status" value="1"/>
</dbReference>
<dbReference type="InterPro" id="IPR018171">
    <property type="entry name" value="Pept_tRNA_hydro_CS"/>
</dbReference>
<dbReference type="Gene3D" id="3.40.50.1470">
    <property type="entry name" value="Peptidyl-tRNA hydrolase"/>
    <property type="match status" value="1"/>
</dbReference>
<evidence type="ECO:0000256" key="2">
    <source>
        <dbReference type="ARBA" id="ARBA00022555"/>
    </source>
</evidence>
<sequence length="187" mass="20792">MKLMLGLGNPGTKYEHTRHNVGFDAVQSCAAFFQVKLKKRCFRLYRQARIASLGQEVLMVQPLTYMNNSGAILRHWPDVQAHDIVVICDQMDLPPGMIRIRKGGSSAGHNGLKSLMEHLGSGDFTRIYIGIGRPAENTSVVDHVLGRTTDPDLQIGIELAARALKELVEGKPVEEVLLAYNRRNRST</sequence>
<dbReference type="HAMAP" id="MF_00083">
    <property type="entry name" value="Pept_tRNA_hydro_bact"/>
    <property type="match status" value="1"/>
</dbReference>
<evidence type="ECO:0000256" key="3">
    <source>
        <dbReference type="ARBA" id="ARBA00022801"/>
    </source>
</evidence>
<evidence type="ECO:0000256" key="1">
    <source>
        <dbReference type="ARBA" id="ARBA00013260"/>
    </source>
</evidence>
<reference evidence="6" key="1">
    <citation type="submission" date="2019-08" db="EMBL/GenBank/DDBJ databases">
        <authorList>
            <person name="Kucharzyk K."/>
            <person name="Murdoch R.W."/>
            <person name="Higgins S."/>
            <person name="Loffler F."/>
        </authorList>
    </citation>
    <scope>NUCLEOTIDE SEQUENCE</scope>
</reference>
<keyword evidence="2" id="KW-0820">tRNA-binding</keyword>
<accession>A0A644YT16</accession>
<evidence type="ECO:0000256" key="5">
    <source>
        <dbReference type="ARBA" id="ARBA00038063"/>
    </source>
</evidence>
<dbReference type="GO" id="GO:0004045">
    <property type="term" value="F:peptidyl-tRNA hydrolase activity"/>
    <property type="evidence" value="ECO:0007669"/>
    <property type="project" value="UniProtKB-EC"/>
</dbReference>
<organism evidence="6">
    <name type="scientific">bioreactor metagenome</name>
    <dbReference type="NCBI Taxonomy" id="1076179"/>
    <lineage>
        <taxon>unclassified sequences</taxon>
        <taxon>metagenomes</taxon>
        <taxon>ecological metagenomes</taxon>
    </lineage>
</organism>
<gene>
    <name evidence="6" type="primary">pth_25</name>
    <name evidence="6" type="ORF">SDC9_78012</name>
</gene>
<proteinExistence type="inferred from homology"/>
<dbReference type="GO" id="GO:0000049">
    <property type="term" value="F:tRNA binding"/>
    <property type="evidence" value="ECO:0007669"/>
    <property type="project" value="UniProtKB-KW"/>
</dbReference>
<dbReference type="AlphaFoldDB" id="A0A644YT16"/>
<dbReference type="EMBL" id="VSSQ01006079">
    <property type="protein sequence ID" value="MPM31457.1"/>
    <property type="molecule type" value="Genomic_DNA"/>
</dbReference>
<dbReference type="EC" id="3.1.1.29" evidence="1"/>
<comment type="caution">
    <text evidence="6">The sequence shown here is derived from an EMBL/GenBank/DDBJ whole genome shotgun (WGS) entry which is preliminary data.</text>
</comment>
<dbReference type="InterPro" id="IPR001328">
    <property type="entry name" value="Pept_tRNA_hydro"/>
</dbReference>
<evidence type="ECO:0000313" key="6">
    <source>
        <dbReference type="EMBL" id="MPM31457.1"/>
    </source>
</evidence>
<dbReference type="PANTHER" id="PTHR17224">
    <property type="entry name" value="PEPTIDYL-TRNA HYDROLASE"/>
    <property type="match status" value="1"/>
</dbReference>
<dbReference type="CDD" id="cd00462">
    <property type="entry name" value="PTH"/>
    <property type="match status" value="1"/>
</dbReference>
<evidence type="ECO:0000256" key="4">
    <source>
        <dbReference type="ARBA" id="ARBA00022884"/>
    </source>
</evidence>
<dbReference type="InterPro" id="IPR036416">
    <property type="entry name" value="Pept_tRNA_hydro_sf"/>
</dbReference>
<dbReference type="PROSITE" id="PS01196">
    <property type="entry name" value="PEPT_TRNA_HYDROL_2"/>
    <property type="match status" value="1"/>
</dbReference>
<comment type="similarity">
    <text evidence="5">Belongs to the PTH family.</text>
</comment>
<dbReference type="PANTHER" id="PTHR17224:SF1">
    <property type="entry name" value="PEPTIDYL-TRNA HYDROLASE"/>
    <property type="match status" value="1"/>
</dbReference>
<dbReference type="SUPFAM" id="SSF53178">
    <property type="entry name" value="Peptidyl-tRNA hydrolase-like"/>
    <property type="match status" value="1"/>
</dbReference>
<keyword evidence="4" id="KW-0694">RNA-binding</keyword>